<dbReference type="EMBL" id="CP035467">
    <property type="protein sequence ID" value="QCW83880.1"/>
    <property type="molecule type" value="Genomic_DNA"/>
</dbReference>
<protein>
    <recommendedName>
        <fullName evidence="4 7">dTDP-4-dehydrorhamnose 3,5-epimerase</fullName>
        <ecNumber evidence="3 7">5.1.3.13</ecNumber>
    </recommendedName>
    <alternativeName>
        <fullName evidence="7">Thymidine diphospho-4-keto-rhamnose 3,5-epimerase</fullName>
    </alternativeName>
</protein>
<reference evidence="9" key="1">
    <citation type="journal article" date="2019" name="J. Bacteriol.">
        <title>A Mutagenic Screen Identifies a TonB-Dependent Receptor Required for the Lanthanide Metal Switch in the Type I Methanotroph 'Methylotuvimicrobium buryatense' 5GB1C.</title>
        <authorList>
            <person name="Groom J.D."/>
            <person name="Ford S.M."/>
            <person name="Pesesky M.W."/>
            <person name="Lidstrom M.E."/>
        </authorList>
    </citation>
    <scope>NUCLEOTIDE SEQUENCE [LARGE SCALE GENOMIC DNA]</scope>
    <source>
        <strain evidence="9">5GB1C</strain>
    </source>
</reference>
<dbReference type="RefSeq" id="WP_017842282.1">
    <property type="nucleotide sequence ID" value="NZ_CP035467.1"/>
</dbReference>
<comment type="pathway">
    <text evidence="7">Carbohydrate biosynthesis; dTDP-L-rhamnose biosynthesis.</text>
</comment>
<dbReference type="UniPathway" id="UPA00124"/>
<dbReference type="Gene3D" id="2.60.120.10">
    <property type="entry name" value="Jelly Rolls"/>
    <property type="match status" value="1"/>
</dbReference>
<name>A0A4P9UTF8_METBY</name>
<dbReference type="SUPFAM" id="SSF51182">
    <property type="entry name" value="RmlC-like cupins"/>
    <property type="match status" value="1"/>
</dbReference>
<dbReference type="GO" id="GO:0005829">
    <property type="term" value="C:cytosol"/>
    <property type="evidence" value="ECO:0007669"/>
    <property type="project" value="TreeGrafter"/>
</dbReference>
<organism evidence="8 9">
    <name type="scientific">Methylotuvimicrobium buryatense</name>
    <name type="common">Methylomicrobium buryatense</name>
    <dbReference type="NCBI Taxonomy" id="95641"/>
    <lineage>
        <taxon>Bacteria</taxon>
        <taxon>Pseudomonadati</taxon>
        <taxon>Pseudomonadota</taxon>
        <taxon>Gammaproteobacteria</taxon>
        <taxon>Methylococcales</taxon>
        <taxon>Methylococcaceae</taxon>
        <taxon>Methylotuvimicrobium</taxon>
    </lineage>
</organism>
<keyword evidence="7 8" id="KW-0413">Isomerase</keyword>
<comment type="catalytic activity">
    <reaction evidence="1 7">
        <text>dTDP-4-dehydro-6-deoxy-alpha-D-glucose = dTDP-4-dehydro-beta-L-rhamnose</text>
        <dbReference type="Rhea" id="RHEA:16969"/>
        <dbReference type="ChEBI" id="CHEBI:57649"/>
        <dbReference type="ChEBI" id="CHEBI:62830"/>
        <dbReference type="EC" id="5.1.3.13"/>
    </reaction>
</comment>
<evidence type="ECO:0000256" key="4">
    <source>
        <dbReference type="ARBA" id="ARBA00019595"/>
    </source>
</evidence>
<dbReference type="KEGG" id="mbur:EQU24_17755"/>
<evidence type="ECO:0000256" key="2">
    <source>
        <dbReference type="ARBA" id="ARBA00001997"/>
    </source>
</evidence>
<evidence type="ECO:0000256" key="3">
    <source>
        <dbReference type="ARBA" id="ARBA00012098"/>
    </source>
</evidence>
<dbReference type="NCBIfam" id="TIGR01221">
    <property type="entry name" value="rmlC"/>
    <property type="match status" value="1"/>
</dbReference>
<evidence type="ECO:0000256" key="6">
    <source>
        <dbReference type="PIRSR" id="PIRSR600888-3"/>
    </source>
</evidence>
<feature type="active site" description="Proton donor" evidence="5">
    <location>
        <position position="140"/>
    </location>
</feature>
<comment type="subunit">
    <text evidence="7">Homodimer.</text>
</comment>
<evidence type="ECO:0000313" key="8">
    <source>
        <dbReference type="EMBL" id="QCW83880.1"/>
    </source>
</evidence>
<dbReference type="Proteomes" id="UP000305881">
    <property type="component" value="Chromosome"/>
</dbReference>
<dbReference type="AlphaFoldDB" id="A0A4P9UTF8"/>
<dbReference type="Pfam" id="PF00908">
    <property type="entry name" value="dTDP_sugar_isom"/>
    <property type="match status" value="1"/>
</dbReference>
<dbReference type="InterPro" id="IPR011051">
    <property type="entry name" value="RmlC_Cupin_sf"/>
</dbReference>
<dbReference type="GO" id="GO:0000271">
    <property type="term" value="P:polysaccharide biosynthetic process"/>
    <property type="evidence" value="ECO:0007669"/>
    <property type="project" value="TreeGrafter"/>
</dbReference>
<dbReference type="InterPro" id="IPR000888">
    <property type="entry name" value="RmlC-like"/>
</dbReference>
<dbReference type="EC" id="5.1.3.13" evidence="3 7"/>
<keyword evidence="9" id="KW-1185">Reference proteome</keyword>
<evidence type="ECO:0000313" key="9">
    <source>
        <dbReference type="Proteomes" id="UP000305881"/>
    </source>
</evidence>
<proteinExistence type="inferred from homology"/>
<feature type="active site" description="Proton acceptor" evidence="5">
    <location>
        <position position="70"/>
    </location>
</feature>
<dbReference type="CDD" id="cd00438">
    <property type="entry name" value="cupin_RmlC"/>
    <property type="match status" value="1"/>
</dbReference>
<dbReference type="STRING" id="675511.GCA_000341735_03901"/>
<evidence type="ECO:0000256" key="5">
    <source>
        <dbReference type="PIRSR" id="PIRSR600888-1"/>
    </source>
</evidence>
<comment type="function">
    <text evidence="2 7">Catalyzes the epimerization of the C3' and C5'positions of dTDP-6-deoxy-D-xylo-4-hexulose, forming dTDP-6-deoxy-L-lyxo-4-hexulose.</text>
</comment>
<gene>
    <name evidence="8" type="primary">rfbC</name>
    <name evidence="8" type="ORF">EQU24_17755</name>
</gene>
<dbReference type="InterPro" id="IPR014710">
    <property type="entry name" value="RmlC-like_jellyroll"/>
</dbReference>
<feature type="site" description="Participates in a stacking interaction with the thymidine ring of dTDP-4-oxo-6-deoxyglucose" evidence="6">
    <location>
        <position position="146"/>
    </location>
</feature>
<dbReference type="GO" id="GO:0008830">
    <property type="term" value="F:dTDP-4-dehydrorhamnose 3,5-epimerase activity"/>
    <property type="evidence" value="ECO:0007669"/>
    <property type="project" value="UniProtKB-UniRule"/>
</dbReference>
<comment type="similarity">
    <text evidence="7">Belongs to the dTDP-4-dehydrorhamnose 3,5-epimerase family.</text>
</comment>
<evidence type="ECO:0000256" key="7">
    <source>
        <dbReference type="RuleBase" id="RU364069"/>
    </source>
</evidence>
<sequence>MASQSASSSFKICESIIPGCLLLQPKRFEDCRGYFVKTFHQPSFKDMGLETDFSESFYSVSKKGVVRGMHFQSPPRDHVKVVYCAHGAVKDVVLDIRIGSPTYGHFDSFELSAAKSNMLYIPKGLAHGFCALTDQALVVYQVSEPYSPEYDRGIRWDSIGIPWEESTPLVSDRDKRHPVLADFSSPFVYELS</sequence>
<dbReference type="OrthoDB" id="9800680at2"/>
<dbReference type="PANTHER" id="PTHR21047">
    <property type="entry name" value="DTDP-6-DEOXY-D-GLUCOSE-3,5 EPIMERASE"/>
    <property type="match status" value="1"/>
</dbReference>
<evidence type="ECO:0000256" key="1">
    <source>
        <dbReference type="ARBA" id="ARBA00001298"/>
    </source>
</evidence>
<dbReference type="GO" id="GO:0019305">
    <property type="term" value="P:dTDP-rhamnose biosynthetic process"/>
    <property type="evidence" value="ECO:0007669"/>
    <property type="project" value="UniProtKB-UniRule"/>
</dbReference>
<dbReference type="PANTHER" id="PTHR21047:SF2">
    <property type="entry name" value="THYMIDINE DIPHOSPHO-4-KETO-RHAMNOSE 3,5-EPIMERASE"/>
    <property type="match status" value="1"/>
</dbReference>
<accession>A0A4P9UTF8</accession>